<dbReference type="AlphaFoldDB" id="A0A0D8J4Z0"/>
<dbReference type="STRING" id="1544798.LH29_22350"/>
<feature type="transmembrane region" description="Helical" evidence="1">
    <location>
        <begin position="7"/>
        <end position="24"/>
    </location>
</feature>
<proteinExistence type="predicted"/>
<protein>
    <submittedName>
        <fullName evidence="2">Uncharacterized protein</fullName>
    </submittedName>
</protein>
<evidence type="ECO:0000256" key="1">
    <source>
        <dbReference type="SAM" id="Phobius"/>
    </source>
</evidence>
<sequence length="210" mass="23506">MRTVIQIVLFLVAVVLTYLIYQSIQRPIDFEKAKDARYEATVAKLKDIRKAELAYKDIYGQFTGSWDTLISFVSNDSVRNVRAIGELTDSMIEAKITEKKAIEMGLIIRDTIKIGVIDALFGGEYDANSLRYVPVPGEPTEFHLGATIITTGSGIKVPVFEAKAHNNVILRGLDEQLVINLNDQRRTNEKYPGLRVGSLEETNNNAGNWE</sequence>
<gene>
    <name evidence="2" type="ORF">LH29_22350</name>
</gene>
<keyword evidence="1" id="KW-0812">Transmembrane</keyword>
<keyword evidence="1" id="KW-0472">Membrane</keyword>
<evidence type="ECO:0000313" key="3">
    <source>
        <dbReference type="Proteomes" id="UP000032544"/>
    </source>
</evidence>
<reference evidence="2 3" key="1">
    <citation type="submission" date="2014-09" db="EMBL/GenBank/DDBJ databases">
        <title>Draft Genome Sequence of Draconibacterium sp. JN14CK-3.</title>
        <authorList>
            <person name="Dong C."/>
            <person name="Lai Q."/>
            <person name="Shao Z."/>
        </authorList>
    </citation>
    <scope>NUCLEOTIDE SEQUENCE [LARGE SCALE GENOMIC DNA]</scope>
    <source>
        <strain evidence="2 3">JN14CK-3</strain>
    </source>
</reference>
<keyword evidence="1" id="KW-1133">Transmembrane helix</keyword>
<evidence type="ECO:0000313" key="2">
    <source>
        <dbReference type="EMBL" id="KJF42025.1"/>
    </source>
</evidence>
<dbReference type="Proteomes" id="UP000032544">
    <property type="component" value="Unassembled WGS sequence"/>
</dbReference>
<organism evidence="2 3">
    <name type="scientific">Draconibacterium sediminis</name>
    <dbReference type="NCBI Taxonomy" id="1544798"/>
    <lineage>
        <taxon>Bacteria</taxon>
        <taxon>Pseudomonadati</taxon>
        <taxon>Bacteroidota</taxon>
        <taxon>Bacteroidia</taxon>
        <taxon>Marinilabiliales</taxon>
        <taxon>Prolixibacteraceae</taxon>
        <taxon>Draconibacterium</taxon>
    </lineage>
</organism>
<comment type="caution">
    <text evidence="2">The sequence shown here is derived from an EMBL/GenBank/DDBJ whole genome shotgun (WGS) entry which is preliminary data.</text>
</comment>
<dbReference type="OrthoDB" id="1466422at2"/>
<dbReference type="EMBL" id="JRHC01000007">
    <property type="protein sequence ID" value="KJF42025.1"/>
    <property type="molecule type" value="Genomic_DNA"/>
</dbReference>
<keyword evidence="3" id="KW-1185">Reference proteome</keyword>
<name>A0A0D8J4Z0_9BACT</name>
<accession>A0A0D8J4Z0</accession>
<dbReference type="RefSeq" id="WP_045033354.1">
    <property type="nucleotide sequence ID" value="NZ_CAJXKZ010000001.1"/>
</dbReference>